<keyword evidence="13" id="KW-0328">Glycosyltransferase</keyword>
<dbReference type="FunFam" id="3.20.20.70:FF:000076">
    <property type="entry name" value="Nicotinate phosphoribosyltransferase"/>
    <property type="match status" value="1"/>
</dbReference>
<evidence type="ECO:0000256" key="3">
    <source>
        <dbReference type="ARBA" id="ARBA00013236"/>
    </source>
</evidence>
<reference evidence="13 14" key="1">
    <citation type="submission" date="2019-03" db="EMBL/GenBank/DDBJ databases">
        <title>Genomic Encyclopedia of Type Strains, Phase IV (KMG-IV): sequencing the most valuable type-strain genomes for metagenomic binning, comparative biology and taxonomic classification.</title>
        <authorList>
            <person name="Goeker M."/>
        </authorList>
    </citation>
    <scope>NUCLEOTIDE SEQUENCE [LARGE SCALE GENOMIC DNA]</scope>
    <source>
        <strain evidence="13 14">DSM 15969</strain>
    </source>
</reference>
<evidence type="ECO:0000256" key="4">
    <source>
        <dbReference type="ARBA" id="ARBA00022553"/>
    </source>
</evidence>
<protein>
    <recommendedName>
        <fullName evidence="3 9">Nicotinate phosphoribosyltransferase</fullName>
        <ecNumber evidence="3 9">6.3.4.21</ecNumber>
    </recommendedName>
</protein>
<evidence type="ECO:0000256" key="7">
    <source>
        <dbReference type="ARBA" id="ARBA00022679"/>
    </source>
</evidence>
<dbReference type="CDD" id="cd01570">
    <property type="entry name" value="NAPRTase_A"/>
    <property type="match status" value="1"/>
</dbReference>
<comment type="pathway">
    <text evidence="1 9">Cofactor biosynthesis; NAD(+) biosynthesis; nicotinate D-ribonucleotide from nicotinate: step 1/1.</text>
</comment>
<keyword evidence="14" id="KW-1185">Reference proteome</keyword>
<comment type="similarity">
    <text evidence="2 9">Belongs to the NAPRTase family.</text>
</comment>
<dbReference type="Pfam" id="PF17767">
    <property type="entry name" value="NAPRTase_N"/>
    <property type="match status" value="1"/>
</dbReference>
<evidence type="ECO:0000256" key="9">
    <source>
        <dbReference type="RuleBase" id="RU365100"/>
    </source>
</evidence>
<dbReference type="PANTHER" id="PTHR11098">
    <property type="entry name" value="NICOTINATE PHOSPHORIBOSYLTRANSFERASE"/>
    <property type="match status" value="1"/>
</dbReference>
<dbReference type="InterPro" id="IPR013785">
    <property type="entry name" value="Aldolase_TIM"/>
</dbReference>
<dbReference type="SUPFAM" id="SSF51690">
    <property type="entry name" value="Nicotinate/Quinolinate PRTase C-terminal domain-like"/>
    <property type="match status" value="1"/>
</dbReference>
<dbReference type="EC" id="6.3.4.21" evidence="3 9"/>
<gene>
    <name evidence="13" type="ORF">EV210_10528</name>
</gene>
<evidence type="ECO:0000256" key="2">
    <source>
        <dbReference type="ARBA" id="ARBA00010897"/>
    </source>
</evidence>
<dbReference type="RefSeq" id="WP_132078389.1">
    <property type="nucleotide sequence ID" value="NZ_SLUI01000005.1"/>
</dbReference>
<dbReference type="SUPFAM" id="SSF54675">
    <property type="entry name" value="Nicotinate/Quinolinate PRTase N-terminal domain-like"/>
    <property type="match status" value="1"/>
</dbReference>
<keyword evidence="5 9" id="KW-0436">Ligase</keyword>
<dbReference type="NCBIfam" id="NF006695">
    <property type="entry name" value="PRK09243.1-2"/>
    <property type="match status" value="1"/>
</dbReference>
<organism evidence="13 14">
    <name type="scientific">Anaerospora hongkongensis</name>
    <dbReference type="NCBI Taxonomy" id="244830"/>
    <lineage>
        <taxon>Bacteria</taxon>
        <taxon>Bacillati</taxon>
        <taxon>Bacillota</taxon>
        <taxon>Negativicutes</taxon>
        <taxon>Selenomonadales</taxon>
        <taxon>Sporomusaceae</taxon>
        <taxon>Anaerospora</taxon>
    </lineage>
</organism>
<keyword evidence="7 9" id="KW-0808">Transferase</keyword>
<dbReference type="InterPro" id="IPR041525">
    <property type="entry name" value="N/Namide_PRibTrfase"/>
</dbReference>
<sequence length="484" mass="54482">MRNNTMLTDLYQLTMMQGLFLAGKDKQEAVFDRFYRTNPCNGGYSIIAGLEHVIEYIKNIQFTDEDIEYLKTLNLFCEEFLAYLKEFRFTGDIWAIPEGTVVFPGEPLLRVHARKNEALFIETALSMFLNHESLIATKASRVRWAAKDDFLMEFGLRRAQGADAALYGARAAVIGGFDATSNVLAGKLFGIPVVGTMAHSWVMSFDDELTAFREYAKRYPDNAILLVDTYDTIGSGVPNAIKVFTEMRSAGLTLQRYGIRLDSGDLAYLSKAAREMLDEAGFADASIAASNDLDEHLIAELKLQEAKINSWGVGTKLITSEGCSALGGVYKLAAEVGAVTVPKMKFSNNVEKITNPGIKKVFRIYDKKSGKIRADIITLADEEISTNEDLALMDPTHSWKRMTLCRGTFTVQELLVPIFRNGQCVYDQPQLSVIQNYAKEQLQTLWDEYRRLVNPHIMKIDLSDKLYDLKKELIYRTTHKPKTL</sequence>
<dbReference type="AlphaFoldDB" id="A0A4R1Q1T9"/>
<dbReference type="InterPro" id="IPR040727">
    <property type="entry name" value="NAPRTase_N"/>
</dbReference>
<dbReference type="InterPro" id="IPR006405">
    <property type="entry name" value="Nic_PRibTrfase_pncB"/>
</dbReference>
<feature type="domain" description="Nicotinate phosphoribosyltransferase C-terminal" evidence="12">
    <location>
        <begin position="359"/>
        <end position="470"/>
    </location>
</feature>
<dbReference type="GO" id="GO:0004516">
    <property type="term" value="F:nicotinate phosphoribosyltransferase activity"/>
    <property type="evidence" value="ECO:0007669"/>
    <property type="project" value="UniProtKB-UniRule"/>
</dbReference>
<name>A0A4R1Q1T9_9FIRM</name>
<dbReference type="Gene3D" id="3.20.20.70">
    <property type="entry name" value="Aldolase class I"/>
    <property type="match status" value="1"/>
</dbReference>
<evidence type="ECO:0000259" key="10">
    <source>
        <dbReference type="Pfam" id="PF04095"/>
    </source>
</evidence>
<evidence type="ECO:0000256" key="5">
    <source>
        <dbReference type="ARBA" id="ARBA00022598"/>
    </source>
</evidence>
<dbReference type="NCBIfam" id="TIGR01513">
    <property type="entry name" value="NAPRTase_put"/>
    <property type="match status" value="1"/>
</dbReference>
<comment type="catalytic activity">
    <reaction evidence="8 9">
        <text>5-phospho-alpha-D-ribose 1-diphosphate + nicotinate + ATP + H2O = nicotinate beta-D-ribonucleotide + ADP + phosphate + diphosphate</text>
        <dbReference type="Rhea" id="RHEA:36163"/>
        <dbReference type="ChEBI" id="CHEBI:15377"/>
        <dbReference type="ChEBI" id="CHEBI:30616"/>
        <dbReference type="ChEBI" id="CHEBI:32544"/>
        <dbReference type="ChEBI" id="CHEBI:33019"/>
        <dbReference type="ChEBI" id="CHEBI:43474"/>
        <dbReference type="ChEBI" id="CHEBI:57502"/>
        <dbReference type="ChEBI" id="CHEBI:58017"/>
        <dbReference type="ChEBI" id="CHEBI:456216"/>
        <dbReference type="EC" id="6.3.4.21"/>
    </reaction>
</comment>
<keyword evidence="4" id="KW-0597">Phosphoprotein</keyword>
<dbReference type="GO" id="GO:0005829">
    <property type="term" value="C:cytosol"/>
    <property type="evidence" value="ECO:0007669"/>
    <property type="project" value="TreeGrafter"/>
</dbReference>
<evidence type="ECO:0000313" key="14">
    <source>
        <dbReference type="Proteomes" id="UP000295063"/>
    </source>
</evidence>
<feature type="domain" description="Nicotinate phosphoribosyltransferase N-terminal" evidence="11">
    <location>
        <begin position="6"/>
        <end position="129"/>
    </location>
</feature>
<dbReference type="UniPathway" id="UPA00253">
    <property type="reaction ID" value="UER00457"/>
</dbReference>
<dbReference type="EMBL" id="SLUI01000005">
    <property type="protein sequence ID" value="TCL37598.1"/>
    <property type="molecule type" value="Genomic_DNA"/>
</dbReference>
<evidence type="ECO:0000259" key="11">
    <source>
        <dbReference type="Pfam" id="PF17767"/>
    </source>
</evidence>
<evidence type="ECO:0000313" key="13">
    <source>
        <dbReference type="EMBL" id="TCL37598.1"/>
    </source>
</evidence>
<dbReference type="NCBIfam" id="NF009131">
    <property type="entry name" value="PRK12484.1"/>
    <property type="match status" value="1"/>
</dbReference>
<proteinExistence type="inferred from homology"/>
<comment type="caution">
    <text evidence="13">The sequence shown here is derived from an EMBL/GenBank/DDBJ whole genome shotgun (WGS) entry which is preliminary data.</text>
</comment>
<dbReference type="InterPro" id="IPR036068">
    <property type="entry name" value="Nicotinate_pribotase-like_C"/>
</dbReference>
<keyword evidence="6 9" id="KW-0662">Pyridine nucleotide biosynthesis</keyword>
<dbReference type="GO" id="GO:0047280">
    <property type="term" value="F:nicotinamide phosphoribosyltransferase activity"/>
    <property type="evidence" value="ECO:0007669"/>
    <property type="project" value="UniProtKB-ARBA"/>
</dbReference>
<dbReference type="GO" id="GO:0034355">
    <property type="term" value="P:NAD+ biosynthetic process via the salvage pathway"/>
    <property type="evidence" value="ECO:0007669"/>
    <property type="project" value="UniProtKB-ARBA"/>
</dbReference>
<comment type="PTM">
    <text evidence="9">Transiently phosphorylated on a His residue during the reaction cycle. Phosphorylation strongly increases the affinity for substrates and increases the rate of nicotinate D-ribonucleotide production. Dephosphorylation regenerates the low-affinity form of the enzyme, leading to product release.</text>
</comment>
<feature type="domain" description="Nicotinate/nicotinamide phosphoribosyltransferase" evidence="10">
    <location>
        <begin position="151"/>
        <end position="318"/>
    </location>
</feature>
<dbReference type="PIRSF" id="PIRSF000484">
    <property type="entry name" value="NAPRT"/>
    <property type="match status" value="1"/>
</dbReference>
<dbReference type="Gene3D" id="3.20.140.10">
    <property type="entry name" value="nicotinate phosphoribosyltransferase"/>
    <property type="match status" value="1"/>
</dbReference>
<comment type="function">
    <text evidence="9">Catalyzes the first step in the biosynthesis of NAD from nicotinic acid, the ATP-dependent synthesis of beta-nicotinate D-ribonucleotide from nicotinate and 5-phospho-D-ribose 1-phosphate.</text>
</comment>
<accession>A0A4R1Q1T9</accession>
<dbReference type="InterPro" id="IPR007229">
    <property type="entry name" value="Nic_PRibTrfase-Fam"/>
</dbReference>
<evidence type="ECO:0000256" key="6">
    <source>
        <dbReference type="ARBA" id="ARBA00022642"/>
    </source>
</evidence>
<dbReference type="Pfam" id="PF17956">
    <property type="entry name" value="NAPRTase_C"/>
    <property type="match status" value="1"/>
</dbReference>
<evidence type="ECO:0000256" key="1">
    <source>
        <dbReference type="ARBA" id="ARBA00004952"/>
    </source>
</evidence>
<dbReference type="InterPro" id="IPR041619">
    <property type="entry name" value="NAPRTase_C"/>
</dbReference>
<dbReference type="PANTHER" id="PTHR11098:SF1">
    <property type="entry name" value="NICOTINATE PHOSPHORIBOSYLTRANSFERASE"/>
    <property type="match status" value="1"/>
</dbReference>
<dbReference type="OrthoDB" id="9770610at2"/>
<dbReference type="Proteomes" id="UP000295063">
    <property type="component" value="Unassembled WGS sequence"/>
</dbReference>
<evidence type="ECO:0000256" key="8">
    <source>
        <dbReference type="ARBA" id="ARBA00048668"/>
    </source>
</evidence>
<dbReference type="Pfam" id="PF04095">
    <property type="entry name" value="NAPRTase"/>
    <property type="match status" value="1"/>
</dbReference>
<evidence type="ECO:0000259" key="12">
    <source>
        <dbReference type="Pfam" id="PF17956"/>
    </source>
</evidence>